<gene>
    <name evidence="2" type="ORF">ERS852491_02644</name>
</gene>
<dbReference type="PROSITE" id="PS51257">
    <property type="entry name" value="PROKAR_LIPOPROTEIN"/>
    <property type="match status" value="1"/>
</dbReference>
<dbReference type="RefSeq" id="WP_055153520.1">
    <property type="nucleotide sequence ID" value="NZ_CYZU01000024.1"/>
</dbReference>
<dbReference type="PANTHER" id="PTHR43649:SF12">
    <property type="entry name" value="DIACETYLCHITOBIOSE BINDING PROTEIN DASA"/>
    <property type="match status" value="1"/>
</dbReference>
<accession>A0A174GBP7</accession>
<proteinExistence type="predicted"/>
<reference evidence="2 3" key="1">
    <citation type="submission" date="2015-09" db="EMBL/GenBank/DDBJ databases">
        <authorList>
            <consortium name="Pathogen Informatics"/>
        </authorList>
    </citation>
    <scope>NUCLEOTIDE SEQUENCE [LARGE SCALE GENOMIC DNA]</scope>
    <source>
        <strain evidence="2 3">2789STDY5834876</strain>
    </source>
</reference>
<dbReference type="PANTHER" id="PTHR43649">
    <property type="entry name" value="ARABINOSE-BINDING PROTEIN-RELATED"/>
    <property type="match status" value="1"/>
</dbReference>
<feature type="chain" id="PRO_5039669579" evidence="1">
    <location>
        <begin position="22"/>
        <end position="425"/>
    </location>
</feature>
<protein>
    <submittedName>
        <fullName evidence="2">Maltose-binding periplasmic proteins/domains</fullName>
    </submittedName>
</protein>
<evidence type="ECO:0000256" key="1">
    <source>
        <dbReference type="SAM" id="SignalP"/>
    </source>
</evidence>
<organism evidence="2 3">
    <name type="scientific">Faecalicatena contorta</name>
    <dbReference type="NCBI Taxonomy" id="39482"/>
    <lineage>
        <taxon>Bacteria</taxon>
        <taxon>Bacillati</taxon>
        <taxon>Bacillota</taxon>
        <taxon>Clostridia</taxon>
        <taxon>Lachnospirales</taxon>
        <taxon>Lachnospiraceae</taxon>
        <taxon>Faecalicatena</taxon>
    </lineage>
</organism>
<dbReference type="EMBL" id="CYZU01000024">
    <property type="protein sequence ID" value="CUO58320.1"/>
    <property type="molecule type" value="Genomic_DNA"/>
</dbReference>
<keyword evidence="1" id="KW-0732">Signal</keyword>
<dbReference type="InterPro" id="IPR006059">
    <property type="entry name" value="SBP"/>
</dbReference>
<dbReference type="SUPFAM" id="SSF53850">
    <property type="entry name" value="Periplasmic binding protein-like II"/>
    <property type="match status" value="1"/>
</dbReference>
<evidence type="ECO:0000313" key="2">
    <source>
        <dbReference type="EMBL" id="CUO58320.1"/>
    </source>
</evidence>
<evidence type="ECO:0000313" key="3">
    <source>
        <dbReference type="Proteomes" id="UP000095544"/>
    </source>
</evidence>
<dbReference type="InterPro" id="IPR050490">
    <property type="entry name" value="Bact_solute-bd_prot1"/>
</dbReference>
<dbReference type="Proteomes" id="UP000095544">
    <property type="component" value="Unassembled WGS sequence"/>
</dbReference>
<dbReference type="Gene3D" id="3.40.190.10">
    <property type="entry name" value="Periplasmic binding protein-like II"/>
    <property type="match status" value="1"/>
</dbReference>
<feature type="signal peptide" evidence="1">
    <location>
        <begin position="1"/>
        <end position="21"/>
    </location>
</feature>
<dbReference type="STRING" id="39482.ERS852491_02644"/>
<sequence length="425" mass="45840">MKKRVIAVLLTGLTAISMILGGCGGGNGSSGKEGGEKKAEGKTSIKFYGKVIEYTSGPKMMDVLQEQLKDKYSIDAIQVDWSNLEKVIRTGLASGDPCDVYNFGTYDVAGFADAAVDLTPYLDADPEWKDAIGEEALKPVTIDGKIIAIPWESNFSVILGNKALLEQAGVEVPEKWNYDEFKVACKKIQDSGAAPFGNSADLSHSEWLFRAAMLTQVIDNGTYDDYLSKTLSFNGTEGKTALEALKSLYDEGYMYPGEGAVTVKSDELKAAFAQGKLAMMTDIGAGAKVTAEEMKESGIETVVIPWPSAGKTAAMNGGGNCLFIPKACKNIDAAVEVVKTFTNPEIQGIHAKEGYIPINKNVKIEDPFTKELVKQSQICVPDVVWPAEMNDYRINSLIPDLILNGGVDTVISNLEQQRESALANE</sequence>
<dbReference type="OrthoDB" id="9798191at2"/>
<dbReference type="AlphaFoldDB" id="A0A174GBP7"/>
<name>A0A174GBP7_9FIRM</name>
<dbReference type="Pfam" id="PF01547">
    <property type="entry name" value="SBP_bac_1"/>
    <property type="match status" value="1"/>
</dbReference>